<name>A0A0E0M6D0_ORYPU</name>
<dbReference type="AlphaFoldDB" id="A0A0E0M6D0"/>
<protein>
    <submittedName>
        <fullName evidence="1">Uncharacterized protein</fullName>
    </submittedName>
</protein>
<dbReference type="Gramene" id="OPUNC10G04640.1">
    <property type="protein sequence ID" value="OPUNC10G04640.1"/>
    <property type="gene ID" value="OPUNC10G04640"/>
</dbReference>
<sequence>VICSILPTHLFAVTISLFHERADAPPVHLRSRSAGAAAAPLLHLRGDINIFRRKLAAILVGSASNENTEIPTYTK</sequence>
<dbReference type="HOGENOM" id="CLU_2678329_0_0_1"/>
<reference evidence="1" key="2">
    <citation type="submission" date="2018-05" db="EMBL/GenBank/DDBJ databases">
        <title>OpunRS2 (Oryza punctata Reference Sequence Version 2).</title>
        <authorList>
            <person name="Zhang J."/>
            <person name="Kudrna D."/>
            <person name="Lee S."/>
            <person name="Talag J."/>
            <person name="Welchert J."/>
            <person name="Wing R.A."/>
        </authorList>
    </citation>
    <scope>NUCLEOTIDE SEQUENCE [LARGE SCALE GENOMIC DNA]</scope>
</reference>
<proteinExistence type="predicted"/>
<accession>A0A0E0M6D0</accession>
<evidence type="ECO:0000313" key="1">
    <source>
        <dbReference type="EnsemblPlants" id="OPUNC10G04640.1"/>
    </source>
</evidence>
<organism evidence="1">
    <name type="scientific">Oryza punctata</name>
    <name type="common">Red rice</name>
    <dbReference type="NCBI Taxonomy" id="4537"/>
    <lineage>
        <taxon>Eukaryota</taxon>
        <taxon>Viridiplantae</taxon>
        <taxon>Streptophyta</taxon>
        <taxon>Embryophyta</taxon>
        <taxon>Tracheophyta</taxon>
        <taxon>Spermatophyta</taxon>
        <taxon>Magnoliopsida</taxon>
        <taxon>Liliopsida</taxon>
        <taxon>Poales</taxon>
        <taxon>Poaceae</taxon>
        <taxon>BOP clade</taxon>
        <taxon>Oryzoideae</taxon>
        <taxon>Oryzeae</taxon>
        <taxon>Oryzinae</taxon>
        <taxon>Oryza</taxon>
    </lineage>
</organism>
<evidence type="ECO:0000313" key="2">
    <source>
        <dbReference type="Proteomes" id="UP000026962"/>
    </source>
</evidence>
<dbReference type="EnsemblPlants" id="OPUNC10G04640.1">
    <property type="protein sequence ID" value="OPUNC10G04640.1"/>
    <property type="gene ID" value="OPUNC10G04640"/>
</dbReference>
<dbReference type="Proteomes" id="UP000026962">
    <property type="component" value="Chromosome 10"/>
</dbReference>
<keyword evidence="2" id="KW-1185">Reference proteome</keyword>
<reference evidence="1" key="1">
    <citation type="submission" date="2015-04" db="UniProtKB">
        <authorList>
            <consortium name="EnsemblPlants"/>
        </authorList>
    </citation>
    <scope>IDENTIFICATION</scope>
</reference>